<evidence type="ECO:0000259" key="1">
    <source>
        <dbReference type="Pfam" id="PF02470"/>
    </source>
</evidence>
<dbReference type="InterPro" id="IPR024516">
    <property type="entry name" value="Mce_C"/>
</dbReference>
<dbReference type="GO" id="GO:0005576">
    <property type="term" value="C:extracellular region"/>
    <property type="evidence" value="ECO:0007669"/>
    <property type="project" value="TreeGrafter"/>
</dbReference>
<protein>
    <submittedName>
        <fullName evidence="3">MCE family protein</fullName>
    </submittedName>
</protein>
<dbReference type="EMBL" id="SDWS01000010">
    <property type="protein sequence ID" value="RYB88884.1"/>
    <property type="molecule type" value="Genomic_DNA"/>
</dbReference>
<evidence type="ECO:0000313" key="3">
    <source>
        <dbReference type="EMBL" id="RYB88884.1"/>
    </source>
</evidence>
<gene>
    <name evidence="3" type="ORF">EUA06_19085</name>
</gene>
<dbReference type="InterPro" id="IPR003399">
    <property type="entry name" value="Mce/MlaD"/>
</dbReference>
<feature type="domain" description="Mce/MlaD" evidence="1">
    <location>
        <begin position="30"/>
        <end position="104"/>
    </location>
</feature>
<dbReference type="RefSeq" id="WP_129478761.1">
    <property type="nucleotide sequence ID" value="NZ_SDWS01000010.1"/>
</dbReference>
<name>A0A4Q2RM25_9ACTN</name>
<dbReference type="PANTHER" id="PTHR33371">
    <property type="entry name" value="INTERMEMBRANE PHOSPHOLIPID TRANSPORT SYSTEM BINDING PROTEIN MLAD-RELATED"/>
    <property type="match status" value="1"/>
</dbReference>
<sequence length="389" mass="41399">MDLVKRFLAPLIVLLFVVAAAVTVFGGDTGKTVVAHFPRAISVYEGSDVRVLGVPVGTVTRVEPTGTDVTVTMTYDDEVKLPADAKAVIIAPSVVGDRYVQLTPAYPGTGDVLTDGAELSVEQTSQPLELDQIYDSLDRLNVALGPRGANKDGALSDLLSVTADNFGGQGTTFRQTIKDFSRLSATLAGNKEELFGSVRALEGFIRTLAENDQTVRQFNQSLADVSTMLAGERQELVAATRNLSTALTDVKGFVEDNKDSLSRNISGLNRVSKVLVRQRDSLDEILRVAPAALNNLGLTYNPQAGTLDTRANLGEAINQIQYDPAALLCGFVSQVERSGQVCDTITQLLPKNRPGALGKPDVLPAQEVFDPTLGGLVAPAAATDEEVSR</sequence>
<dbReference type="InterPro" id="IPR005693">
    <property type="entry name" value="Mce"/>
</dbReference>
<keyword evidence="4" id="KW-1185">Reference proteome</keyword>
<evidence type="ECO:0000259" key="2">
    <source>
        <dbReference type="Pfam" id="PF11887"/>
    </source>
</evidence>
<feature type="domain" description="Mammalian cell entry C-terminal" evidence="2">
    <location>
        <begin position="112"/>
        <end position="289"/>
    </location>
</feature>
<accession>A0A4Q2RM25</accession>
<dbReference type="Pfam" id="PF11887">
    <property type="entry name" value="Mce4_CUP1"/>
    <property type="match status" value="1"/>
</dbReference>
<evidence type="ECO:0000313" key="4">
    <source>
        <dbReference type="Proteomes" id="UP000291838"/>
    </source>
</evidence>
<organism evidence="3 4">
    <name type="scientific">Nocardioides glacieisoli</name>
    <dbReference type="NCBI Taxonomy" id="1168730"/>
    <lineage>
        <taxon>Bacteria</taxon>
        <taxon>Bacillati</taxon>
        <taxon>Actinomycetota</taxon>
        <taxon>Actinomycetes</taxon>
        <taxon>Propionibacteriales</taxon>
        <taxon>Nocardioidaceae</taxon>
        <taxon>Nocardioides</taxon>
    </lineage>
</organism>
<reference evidence="3 4" key="1">
    <citation type="submission" date="2019-01" db="EMBL/GenBank/DDBJ databases">
        <title>Novel species of Nocardioides.</title>
        <authorList>
            <person name="Liu Q."/>
            <person name="Xin Y.-H."/>
        </authorList>
    </citation>
    <scope>NUCLEOTIDE SEQUENCE [LARGE SCALE GENOMIC DNA]</scope>
    <source>
        <strain evidence="3 4">HLT3-15</strain>
    </source>
</reference>
<dbReference type="Pfam" id="PF02470">
    <property type="entry name" value="MlaD"/>
    <property type="match status" value="1"/>
</dbReference>
<comment type="caution">
    <text evidence="3">The sequence shown here is derived from an EMBL/GenBank/DDBJ whole genome shotgun (WGS) entry which is preliminary data.</text>
</comment>
<dbReference type="PANTHER" id="PTHR33371:SF4">
    <property type="entry name" value="INTERMEMBRANE PHOSPHOLIPID TRANSPORT SYSTEM BINDING PROTEIN MLAD"/>
    <property type="match status" value="1"/>
</dbReference>
<dbReference type="OrthoDB" id="4516955at2"/>
<dbReference type="NCBIfam" id="TIGR00996">
    <property type="entry name" value="Mtu_fam_mce"/>
    <property type="match status" value="1"/>
</dbReference>
<dbReference type="AlphaFoldDB" id="A0A4Q2RM25"/>
<dbReference type="InterPro" id="IPR052336">
    <property type="entry name" value="MlaD_Phospholipid_Transporter"/>
</dbReference>
<dbReference type="Proteomes" id="UP000291838">
    <property type="component" value="Unassembled WGS sequence"/>
</dbReference>
<proteinExistence type="predicted"/>